<organism evidence="2 3">
    <name type="scientific">Trifolium subterraneum</name>
    <name type="common">Subterranean clover</name>
    <dbReference type="NCBI Taxonomy" id="3900"/>
    <lineage>
        <taxon>Eukaryota</taxon>
        <taxon>Viridiplantae</taxon>
        <taxon>Streptophyta</taxon>
        <taxon>Embryophyta</taxon>
        <taxon>Tracheophyta</taxon>
        <taxon>Spermatophyta</taxon>
        <taxon>Magnoliopsida</taxon>
        <taxon>eudicotyledons</taxon>
        <taxon>Gunneridae</taxon>
        <taxon>Pentapetalae</taxon>
        <taxon>rosids</taxon>
        <taxon>fabids</taxon>
        <taxon>Fabales</taxon>
        <taxon>Fabaceae</taxon>
        <taxon>Papilionoideae</taxon>
        <taxon>50 kb inversion clade</taxon>
        <taxon>NPAAA clade</taxon>
        <taxon>Hologalegina</taxon>
        <taxon>IRL clade</taxon>
        <taxon>Trifolieae</taxon>
        <taxon>Trifolium</taxon>
    </lineage>
</organism>
<dbReference type="InterPro" id="IPR036397">
    <property type="entry name" value="RNaseH_sf"/>
</dbReference>
<protein>
    <recommendedName>
        <fullName evidence="1">RNase H type-1 domain-containing protein</fullName>
    </recommendedName>
</protein>
<dbReference type="Gene3D" id="3.30.420.10">
    <property type="entry name" value="Ribonuclease H-like superfamily/Ribonuclease H"/>
    <property type="match status" value="1"/>
</dbReference>
<dbReference type="AlphaFoldDB" id="A0A2Z6LSV6"/>
<dbReference type="PANTHER" id="PTHR33116:SF78">
    <property type="entry name" value="OS12G0587133 PROTEIN"/>
    <property type="match status" value="1"/>
</dbReference>
<dbReference type="OrthoDB" id="1421278at2759"/>
<dbReference type="GO" id="GO:0004523">
    <property type="term" value="F:RNA-DNA hybrid ribonuclease activity"/>
    <property type="evidence" value="ECO:0007669"/>
    <property type="project" value="InterPro"/>
</dbReference>
<proteinExistence type="predicted"/>
<dbReference type="PROSITE" id="PS50879">
    <property type="entry name" value="RNASE_H_1"/>
    <property type="match status" value="1"/>
</dbReference>
<keyword evidence="3" id="KW-1185">Reference proteome</keyword>
<evidence type="ECO:0000313" key="2">
    <source>
        <dbReference type="EMBL" id="GAU19541.1"/>
    </source>
</evidence>
<dbReference type="Proteomes" id="UP000242715">
    <property type="component" value="Unassembled WGS sequence"/>
</dbReference>
<sequence>MFSRNVCSQMREELTILSGFNEASSLGKYLGVPLVGRAPKKSDFNYLINQVKTKLSAWKAKQLSFAGRVTLSKSVIEAIPIYPMMTNLIPKACLNELQKIQRAFIWGDEDGNRKYHAVSWDNVTKPKALGGLGIRRLVHMNKACLMKLGWAIRSGQEALWIDVMKGKYVRQNSSFENPIVRAHDSYLWKSLTGLLHSLNIYEFWAIGNGNSVSAWHDRWLFPGKSIEEFGIVIPDNMQQWMVKDLVNANGFWKLESLSTWLPQNIISKLFAIVPPNNNSEADRRAWSGSSDGSFTIASAYTLLCRFNDEAWDTRWLHIWRLKVPERVRSFVWLVRHDRLLTNYRKSKMQLCEPWCNHCIDIVEDTMHVLRDCPLAKVVWSNLLNDTARYSFYHTNLEDWICMNLHKELGKETNVRWSCVWAVGCHVLWLWRNRECHGDMRVRPTQLWQTILYMVQQYKQADIKSIALPVHQKVEVPIGWNKPAGDWIKLNTDGASRPRCGGLLRNSNGQWLGGFSRHLGRCNAYLAELWGVLDGLNFTYERGHKKIELHIDSNVVVQTLHSARDGGVVGWRIIQEIRRLLALDWDVKICHSYREANACADALANLGCDHGPGLRVYEQCPPKVSSLLLADAMGITTPRVVSL</sequence>
<gene>
    <name evidence="2" type="ORF">TSUD_303540</name>
</gene>
<feature type="domain" description="RNase H type-1" evidence="1">
    <location>
        <begin position="483"/>
        <end position="608"/>
    </location>
</feature>
<dbReference type="Pfam" id="PF13456">
    <property type="entry name" value="RVT_3"/>
    <property type="match status" value="1"/>
</dbReference>
<evidence type="ECO:0000313" key="3">
    <source>
        <dbReference type="Proteomes" id="UP000242715"/>
    </source>
</evidence>
<dbReference type="CDD" id="cd06222">
    <property type="entry name" value="RNase_H_like"/>
    <property type="match status" value="1"/>
</dbReference>
<dbReference type="InterPro" id="IPR012337">
    <property type="entry name" value="RNaseH-like_sf"/>
</dbReference>
<accession>A0A2Z6LSV6</accession>
<evidence type="ECO:0000259" key="1">
    <source>
        <dbReference type="PROSITE" id="PS50879"/>
    </source>
</evidence>
<reference evidence="3" key="1">
    <citation type="journal article" date="2017" name="Front. Plant Sci.">
        <title>Climate Clever Clovers: New Paradigm to Reduce the Environmental Footprint of Ruminants by Breeding Low Methanogenic Forages Utilizing Haplotype Variation.</title>
        <authorList>
            <person name="Kaur P."/>
            <person name="Appels R."/>
            <person name="Bayer P.E."/>
            <person name="Keeble-Gagnere G."/>
            <person name="Wang J."/>
            <person name="Hirakawa H."/>
            <person name="Shirasawa K."/>
            <person name="Vercoe P."/>
            <person name="Stefanova K."/>
            <person name="Durmic Z."/>
            <person name="Nichols P."/>
            <person name="Revell C."/>
            <person name="Isobe S.N."/>
            <person name="Edwards D."/>
            <person name="Erskine W."/>
        </authorList>
    </citation>
    <scope>NUCLEOTIDE SEQUENCE [LARGE SCALE GENOMIC DNA]</scope>
    <source>
        <strain evidence="3">cv. Daliak</strain>
    </source>
</reference>
<dbReference type="InterPro" id="IPR002156">
    <property type="entry name" value="RNaseH_domain"/>
</dbReference>
<dbReference type="GO" id="GO:0003676">
    <property type="term" value="F:nucleic acid binding"/>
    <property type="evidence" value="ECO:0007669"/>
    <property type="project" value="InterPro"/>
</dbReference>
<dbReference type="InterPro" id="IPR044730">
    <property type="entry name" value="RNase_H-like_dom_plant"/>
</dbReference>
<dbReference type="SUPFAM" id="SSF53098">
    <property type="entry name" value="Ribonuclease H-like"/>
    <property type="match status" value="1"/>
</dbReference>
<dbReference type="PANTHER" id="PTHR33116">
    <property type="entry name" value="REVERSE TRANSCRIPTASE ZINC-BINDING DOMAIN-CONTAINING PROTEIN-RELATED-RELATED"/>
    <property type="match status" value="1"/>
</dbReference>
<dbReference type="Pfam" id="PF13966">
    <property type="entry name" value="zf-RVT"/>
    <property type="match status" value="1"/>
</dbReference>
<dbReference type="InterPro" id="IPR026960">
    <property type="entry name" value="RVT-Znf"/>
</dbReference>
<name>A0A2Z6LSV6_TRISU</name>
<dbReference type="EMBL" id="DF973199">
    <property type="protein sequence ID" value="GAU19541.1"/>
    <property type="molecule type" value="Genomic_DNA"/>
</dbReference>